<feature type="region of interest" description="Disordered" evidence="1">
    <location>
        <begin position="36"/>
        <end position="61"/>
    </location>
</feature>
<dbReference type="AlphaFoldDB" id="A0A6G1GNI8"/>
<reference evidence="3" key="1">
    <citation type="journal article" date="2020" name="Stud. Mycol.">
        <title>101 Dothideomycetes genomes: a test case for predicting lifestyles and emergence of pathogens.</title>
        <authorList>
            <person name="Haridas S."/>
            <person name="Albert R."/>
            <person name="Binder M."/>
            <person name="Bloem J."/>
            <person name="Labutti K."/>
            <person name="Salamov A."/>
            <person name="Andreopoulos B."/>
            <person name="Baker S."/>
            <person name="Barry K."/>
            <person name="Bills G."/>
            <person name="Bluhm B."/>
            <person name="Cannon C."/>
            <person name="Castanera R."/>
            <person name="Culley D."/>
            <person name="Daum C."/>
            <person name="Ezra D."/>
            <person name="Gonzalez J."/>
            <person name="Henrissat B."/>
            <person name="Kuo A."/>
            <person name="Liang C."/>
            <person name="Lipzen A."/>
            <person name="Lutzoni F."/>
            <person name="Magnuson J."/>
            <person name="Mondo S."/>
            <person name="Nolan M."/>
            <person name="Ohm R."/>
            <person name="Pangilinan J."/>
            <person name="Park H.-J."/>
            <person name="Ramirez L."/>
            <person name="Alfaro M."/>
            <person name="Sun H."/>
            <person name="Tritt A."/>
            <person name="Yoshinaga Y."/>
            <person name="Zwiers L.-H."/>
            <person name="Turgeon B."/>
            <person name="Goodwin S."/>
            <person name="Spatafora J."/>
            <person name="Crous P."/>
            <person name="Grigoriev I."/>
        </authorList>
    </citation>
    <scope>NUCLEOTIDE SEQUENCE</scope>
    <source>
        <strain evidence="3">CBS 113979</strain>
    </source>
</reference>
<dbReference type="OrthoDB" id="294702at2759"/>
<dbReference type="PANTHER" id="PTHR43433">
    <property type="entry name" value="HYDROLASE, ALPHA/BETA FOLD FAMILY PROTEIN"/>
    <property type="match status" value="1"/>
</dbReference>
<evidence type="ECO:0000313" key="4">
    <source>
        <dbReference type="Proteomes" id="UP000800041"/>
    </source>
</evidence>
<dbReference type="InterPro" id="IPR050471">
    <property type="entry name" value="AB_hydrolase"/>
</dbReference>
<protein>
    <submittedName>
        <fullName evidence="3">Alpha/beta-hydrolase</fullName>
    </submittedName>
</protein>
<dbReference type="EMBL" id="ML977185">
    <property type="protein sequence ID" value="KAF1982327.1"/>
    <property type="molecule type" value="Genomic_DNA"/>
</dbReference>
<organism evidence="3 4">
    <name type="scientific">Aulographum hederae CBS 113979</name>
    <dbReference type="NCBI Taxonomy" id="1176131"/>
    <lineage>
        <taxon>Eukaryota</taxon>
        <taxon>Fungi</taxon>
        <taxon>Dikarya</taxon>
        <taxon>Ascomycota</taxon>
        <taxon>Pezizomycotina</taxon>
        <taxon>Dothideomycetes</taxon>
        <taxon>Pleosporomycetidae</taxon>
        <taxon>Aulographales</taxon>
        <taxon>Aulographaceae</taxon>
    </lineage>
</organism>
<evidence type="ECO:0000256" key="1">
    <source>
        <dbReference type="SAM" id="MobiDB-lite"/>
    </source>
</evidence>
<gene>
    <name evidence="3" type="ORF">K402DRAFT_397585</name>
</gene>
<evidence type="ECO:0000259" key="2">
    <source>
        <dbReference type="Pfam" id="PF00561"/>
    </source>
</evidence>
<feature type="compositionally biased region" description="Polar residues" evidence="1">
    <location>
        <begin position="51"/>
        <end position="61"/>
    </location>
</feature>
<dbReference type="InterPro" id="IPR029058">
    <property type="entry name" value="AB_hydrolase_fold"/>
</dbReference>
<proteinExistence type="predicted"/>
<name>A0A6G1GNI8_9PEZI</name>
<keyword evidence="3" id="KW-0378">Hydrolase</keyword>
<dbReference type="Gene3D" id="3.40.50.1820">
    <property type="entry name" value="alpha/beta hydrolase"/>
    <property type="match status" value="1"/>
</dbReference>
<accession>A0A6G1GNI8</accession>
<feature type="domain" description="AB hydrolase-1" evidence="2">
    <location>
        <begin position="81"/>
        <end position="179"/>
    </location>
</feature>
<keyword evidence="4" id="KW-1185">Reference proteome</keyword>
<dbReference type="GO" id="GO:0016787">
    <property type="term" value="F:hydrolase activity"/>
    <property type="evidence" value="ECO:0007669"/>
    <property type="project" value="UniProtKB-KW"/>
</dbReference>
<dbReference type="Proteomes" id="UP000800041">
    <property type="component" value="Unassembled WGS sequence"/>
</dbReference>
<dbReference type="PANTHER" id="PTHR43433:SF10">
    <property type="entry name" value="AB HYDROLASE-1 DOMAIN-CONTAINING PROTEIN"/>
    <property type="match status" value="1"/>
</dbReference>
<evidence type="ECO:0000313" key="3">
    <source>
        <dbReference type="EMBL" id="KAF1982327.1"/>
    </source>
</evidence>
<dbReference type="InterPro" id="IPR000073">
    <property type="entry name" value="AB_hydrolase_1"/>
</dbReference>
<dbReference type="Pfam" id="PF00561">
    <property type="entry name" value="Abhydrolase_1"/>
    <property type="match status" value="1"/>
</dbReference>
<dbReference type="SUPFAM" id="SSF53474">
    <property type="entry name" value="alpha/beta-Hydrolases"/>
    <property type="match status" value="1"/>
</dbReference>
<sequence>MSPSTISKIPFQTTLRVPSTKTQSIRLPIRTLSTFTPLSSQSQSQPEPKPNSATSHDSETLTLPSGRTLGYGIFGHPHGRPLLYFHGFPTSRLEAAAFHEIAHRHRIRLFALDRPGFGISTFQPHRRIVDWPDDVLAFADHVGLDRFAVMGLSGGGPYALACALKVPRERLSAVGIVMGAPPWEAGREKMSLLRRVTAQTAVYAPPLLGAFGSTIVGLGNWACSLEGAKRRIDVWIESETQKEVERRKAREKETGTMHVRRILPEDEVDDPSVEECRERMMRSSGEGFAQGSQAFVHETRLLSAPDWGFRFEDVKYDPVLMWHGTKDVSAPFSMMQYLARRLPHAVLHECEGDTHFTMDRHLERIIVDIALHDAGKGGN</sequence>